<dbReference type="GO" id="GO:0006805">
    <property type="term" value="P:xenobiotic metabolic process"/>
    <property type="evidence" value="ECO:0007669"/>
    <property type="project" value="TreeGrafter"/>
</dbReference>
<evidence type="ECO:0000313" key="14">
    <source>
        <dbReference type="Proteomes" id="UP000694580"/>
    </source>
</evidence>
<keyword evidence="12" id="KW-0812">Transmembrane</keyword>
<organism evidence="13 14">
    <name type="scientific">Denticeps clupeoides</name>
    <name type="common">denticle herring</name>
    <dbReference type="NCBI Taxonomy" id="299321"/>
    <lineage>
        <taxon>Eukaryota</taxon>
        <taxon>Metazoa</taxon>
        <taxon>Chordata</taxon>
        <taxon>Craniata</taxon>
        <taxon>Vertebrata</taxon>
        <taxon>Euteleostomi</taxon>
        <taxon>Actinopterygii</taxon>
        <taxon>Neopterygii</taxon>
        <taxon>Teleostei</taxon>
        <taxon>Clupei</taxon>
        <taxon>Clupeiformes</taxon>
        <taxon>Denticipitoidei</taxon>
        <taxon>Denticipitidae</taxon>
        <taxon>Denticeps</taxon>
    </lineage>
</organism>
<keyword evidence="14" id="KW-1185">Reference proteome</keyword>
<accession>A0AAY4DF97</accession>
<proteinExistence type="inferred from homology"/>
<gene>
    <name evidence="13" type="primary">LOC114769449</name>
</gene>
<evidence type="ECO:0000256" key="8">
    <source>
        <dbReference type="ARBA" id="ARBA00023033"/>
    </source>
</evidence>
<dbReference type="InterPro" id="IPR008069">
    <property type="entry name" value="Cyt_P450_E_grp-I_CYP2D-like"/>
</dbReference>
<dbReference type="AlphaFoldDB" id="A0AAY4DF97"/>
<dbReference type="GO" id="GO:0020037">
    <property type="term" value="F:heme binding"/>
    <property type="evidence" value="ECO:0007669"/>
    <property type="project" value="InterPro"/>
</dbReference>
<dbReference type="InterPro" id="IPR050182">
    <property type="entry name" value="Cytochrome_P450_fam2"/>
</dbReference>
<evidence type="ECO:0000256" key="1">
    <source>
        <dbReference type="ARBA" id="ARBA00001971"/>
    </source>
</evidence>
<dbReference type="Pfam" id="PF00067">
    <property type="entry name" value="p450"/>
    <property type="match status" value="1"/>
</dbReference>
<dbReference type="GO" id="GO:0006082">
    <property type="term" value="P:organic acid metabolic process"/>
    <property type="evidence" value="ECO:0007669"/>
    <property type="project" value="TreeGrafter"/>
</dbReference>
<keyword evidence="9 12" id="KW-0472">Membrane</keyword>
<evidence type="ECO:0000256" key="6">
    <source>
        <dbReference type="ARBA" id="ARBA00023002"/>
    </source>
</evidence>
<evidence type="ECO:0000256" key="10">
    <source>
        <dbReference type="PIRSR" id="PIRSR602401-1"/>
    </source>
</evidence>
<evidence type="ECO:0000256" key="12">
    <source>
        <dbReference type="SAM" id="Phobius"/>
    </source>
</evidence>
<sequence>MDLLALSGLWDLKGLLLFLLVFLLIADYLKNRKPPSYPPGPAGLPFVGNIFEISPKEPHLQVAKLAKDYGNIFSLRRGRDLVVFVSGFKLVKEALVTQGENFADRPCTNIARKIYPENCESGLFFSNGHTWKKQRRFALSTLRNFGLGKKTLELAICEESRCLLEELERQKGDAFDPTNLFSKAVGNIICQMVFGRRFDYSDHTYQQHLDSLADAVHLLGSIWAQFYDAFPTIMKHLPGRHNDLFRHYETVGAFIRENIEKHKKEHNPDNPKDYIDAFITEMENSSHDSTDGFYEFNLIRNTFDLFVAGTETSSTTLLWGLVLMMKHPDVQEKVQAEIDAVIGQSRPPMMSDRLDMPYTDAVIHEVQRVGNIVPLNDPRVAMKDTTLGGYFIPKGTTLMASLTSVLFDESEWETPDSFNPGHFLDAEGKFRKPEAFWPFSAGKRVCPGESLAKMELFLFFVSLFQKFRFSAPEGMELSLEGIVGGTRTPYPFKIHTHPR</sequence>
<dbReference type="SUPFAM" id="SSF48264">
    <property type="entry name" value="Cytochrome P450"/>
    <property type="match status" value="1"/>
</dbReference>
<comment type="similarity">
    <text evidence="3 11">Belongs to the cytochrome P450 family.</text>
</comment>
<dbReference type="GO" id="GO:0016712">
    <property type="term" value="F:oxidoreductase activity, acting on paired donors, with incorporation or reduction of molecular oxygen, reduced flavin or flavoprotein as one donor, and incorporation of one atom of oxygen"/>
    <property type="evidence" value="ECO:0007669"/>
    <property type="project" value="InterPro"/>
</dbReference>
<reference evidence="13 14" key="1">
    <citation type="submission" date="2020-06" db="EMBL/GenBank/DDBJ databases">
        <authorList>
            <consortium name="Wellcome Sanger Institute Data Sharing"/>
        </authorList>
    </citation>
    <scope>NUCLEOTIDE SEQUENCE [LARGE SCALE GENOMIC DNA]</scope>
</reference>
<keyword evidence="6 11" id="KW-0560">Oxidoreductase</keyword>
<protein>
    <recommendedName>
        <fullName evidence="15">Cytochrome P450 monooxygenase</fullName>
    </recommendedName>
</protein>
<dbReference type="GO" id="GO:0005737">
    <property type="term" value="C:cytoplasm"/>
    <property type="evidence" value="ECO:0007669"/>
    <property type="project" value="TreeGrafter"/>
</dbReference>
<keyword evidence="4 10" id="KW-0349">Heme</keyword>
<dbReference type="GeneTree" id="ENSGT00950000182879"/>
<evidence type="ECO:0000256" key="2">
    <source>
        <dbReference type="ARBA" id="ARBA00004370"/>
    </source>
</evidence>
<dbReference type="PROSITE" id="PS00086">
    <property type="entry name" value="CYTOCHROME_P450"/>
    <property type="match status" value="1"/>
</dbReference>
<reference evidence="13" key="3">
    <citation type="submission" date="2025-09" db="UniProtKB">
        <authorList>
            <consortium name="Ensembl"/>
        </authorList>
    </citation>
    <scope>IDENTIFICATION</scope>
</reference>
<dbReference type="PRINTS" id="PR01686">
    <property type="entry name" value="EP450ICYP2D"/>
</dbReference>
<evidence type="ECO:0000256" key="9">
    <source>
        <dbReference type="ARBA" id="ARBA00023136"/>
    </source>
</evidence>
<reference evidence="13" key="2">
    <citation type="submission" date="2025-08" db="UniProtKB">
        <authorList>
            <consortium name="Ensembl"/>
        </authorList>
    </citation>
    <scope>IDENTIFICATION</scope>
</reference>
<evidence type="ECO:0000313" key="13">
    <source>
        <dbReference type="Ensembl" id="ENSDCDP00010044212.1"/>
    </source>
</evidence>
<comment type="cofactor">
    <cofactor evidence="1 10">
        <name>heme</name>
        <dbReference type="ChEBI" id="CHEBI:30413"/>
    </cofactor>
</comment>
<dbReference type="GO" id="GO:0005506">
    <property type="term" value="F:iron ion binding"/>
    <property type="evidence" value="ECO:0007669"/>
    <property type="project" value="InterPro"/>
</dbReference>
<dbReference type="Ensembl" id="ENSDCDT00010054303.1">
    <property type="protein sequence ID" value="ENSDCDP00010044212.1"/>
    <property type="gene ID" value="ENSDCDG00010027378.1"/>
</dbReference>
<dbReference type="GO" id="GO:0016020">
    <property type="term" value="C:membrane"/>
    <property type="evidence" value="ECO:0007669"/>
    <property type="project" value="UniProtKB-SubCell"/>
</dbReference>
<evidence type="ECO:0000256" key="7">
    <source>
        <dbReference type="ARBA" id="ARBA00023004"/>
    </source>
</evidence>
<keyword evidence="7 10" id="KW-0408">Iron</keyword>
<evidence type="ECO:0000256" key="11">
    <source>
        <dbReference type="RuleBase" id="RU000461"/>
    </source>
</evidence>
<dbReference type="CDD" id="cd11026">
    <property type="entry name" value="CYP2"/>
    <property type="match status" value="1"/>
</dbReference>
<dbReference type="InterPro" id="IPR002401">
    <property type="entry name" value="Cyt_P450_E_grp-I"/>
</dbReference>
<dbReference type="PANTHER" id="PTHR24300">
    <property type="entry name" value="CYTOCHROME P450 508A4-RELATED"/>
    <property type="match status" value="1"/>
</dbReference>
<evidence type="ECO:0000256" key="4">
    <source>
        <dbReference type="ARBA" id="ARBA00022617"/>
    </source>
</evidence>
<dbReference type="Proteomes" id="UP000694580">
    <property type="component" value="Chromosome 19"/>
</dbReference>
<dbReference type="PRINTS" id="PR00463">
    <property type="entry name" value="EP450I"/>
</dbReference>
<dbReference type="InterPro" id="IPR036396">
    <property type="entry name" value="Cyt_P450_sf"/>
</dbReference>
<dbReference type="PRINTS" id="PR00385">
    <property type="entry name" value="P450"/>
</dbReference>
<keyword evidence="5 10" id="KW-0479">Metal-binding</keyword>
<evidence type="ECO:0000256" key="3">
    <source>
        <dbReference type="ARBA" id="ARBA00010617"/>
    </source>
</evidence>
<comment type="subcellular location">
    <subcellularLocation>
        <location evidence="2">Membrane</location>
    </subcellularLocation>
</comment>
<dbReference type="FunFam" id="1.10.630.10:FF:000004">
    <property type="entry name" value="cytochrome P450 2D15 isoform X1"/>
    <property type="match status" value="1"/>
</dbReference>
<name>A0AAY4DF97_9TELE</name>
<dbReference type="InterPro" id="IPR001128">
    <property type="entry name" value="Cyt_P450"/>
</dbReference>
<evidence type="ECO:0000256" key="5">
    <source>
        <dbReference type="ARBA" id="ARBA00022723"/>
    </source>
</evidence>
<dbReference type="Gene3D" id="1.10.630.10">
    <property type="entry name" value="Cytochrome P450"/>
    <property type="match status" value="1"/>
</dbReference>
<feature type="transmembrane region" description="Helical" evidence="12">
    <location>
        <begin position="12"/>
        <end position="29"/>
    </location>
</feature>
<dbReference type="PANTHER" id="PTHR24300:SF177">
    <property type="entry name" value="CYTOCHROME P450 2J2"/>
    <property type="match status" value="1"/>
</dbReference>
<dbReference type="InterPro" id="IPR017972">
    <property type="entry name" value="Cyt_P450_CS"/>
</dbReference>
<keyword evidence="12" id="KW-1133">Transmembrane helix</keyword>
<feature type="binding site" description="axial binding residue" evidence="10">
    <location>
        <position position="446"/>
    </location>
    <ligand>
        <name>heme</name>
        <dbReference type="ChEBI" id="CHEBI:30413"/>
    </ligand>
    <ligandPart>
        <name>Fe</name>
        <dbReference type="ChEBI" id="CHEBI:18248"/>
    </ligandPart>
</feature>
<evidence type="ECO:0008006" key="15">
    <source>
        <dbReference type="Google" id="ProtNLM"/>
    </source>
</evidence>
<keyword evidence="8 11" id="KW-0503">Monooxygenase</keyword>